<dbReference type="EMBL" id="BX294134">
    <property type="protein sequence ID" value="CAD71694.1"/>
    <property type="molecule type" value="Genomic_DNA"/>
</dbReference>
<evidence type="ECO:0000313" key="3">
    <source>
        <dbReference type="Proteomes" id="UP000001025"/>
    </source>
</evidence>
<organism evidence="2 3">
    <name type="scientific">Rhodopirellula baltica (strain DSM 10527 / NCIMB 13988 / SH1)</name>
    <dbReference type="NCBI Taxonomy" id="243090"/>
    <lineage>
        <taxon>Bacteria</taxon>
        <taxon>Pseudomonadati</taxon>
        <taxon>Planctomycetota</taxon>
        <taxon>Planctomycetia</taxon>
        <taxon>Pirellulales</taxon>
        <taxon>Pirellulaceae</taxon>
        <taxon>Rhodopirellula</taxon>
    </lineage>
</organism>
<name>Q7UYE8_RHOBA</name>
<reference evidence="2 3" key="1">
    <citation type="journal article" date="2003" name="Proc. Natl. Acad. Sci. U.S.A.">
        <title>Complete genome sequence of the marine planctomycete Pirellula sp. strain 1.</title>
        <authorList>
            <person name="Gloeckner F.O."/>
            <person name="Kube M."/>
            <person name="Bauer M."/>
            <person name="Teeling H."/>
            <person name="Lombardot T."/>
            <person name="Ludwig W."/>
            <person name="Gade D."/>
            <person name="Beck A."/>
            <person name="Borzym K."/>
            <person name="Heitmann K."/>
            <person name="Rabus R."/>
            <person name="Schlesner H."/>
            <person name="Amann R."/>
            <person name="Reinhardt R."/>
        </authorList>
    </citation>
    <scope>NUCLEOTIDE SEQUENCE [LARGE SCALE GENOMIC DNA]</scope>
    <source>
        <strain evidence="3">DSM 10527 / NCIMB 13988 / SH1</strain>
    </source>
</reference>
<evidence type="ECO:0000256" key="1">
    <source>
        <dbReference type="SAM" id="MobiDB-lite"/>
    </source>
</evidence>
<dbReference type="EnsemblBacteria" id="CAD71694">
    <property type="protein sequence ID" value="CAD71694"/>
    <property type="gene ID" value="RB671"/>
</dbReference>
<proteinExistence type="predicted"/>
<accession>Q7UYE8</accession>
<keyword evidence="3" id="KW-1185">Reference proteome</keyword>
<dbReference type="HOGENOM" id="CLU_2024907_0_0_0"/>
<feature type="region of interest" description="Disordered" evidence="1">
    <location>
        <begin position="58"/>
        <end position="86"/>
    </location>
</feature>
<evidence type="ECO:0000313" key="2">
    <source>
        <dbReference type="EMBL" id="CAD71694.1"/>
    </source>
</evidence>
<dbReference type="Proteomes" id="UP000001025">
    <property type="component" value="Chromosome"/>
</dbReference>
<dbReference type="AlphaFoldDB" id="Q7UYE8"/>
<protein>
    <submittedName>
        <fullName evidence="2">Uncharacterized protein</fullName>
    </submittedName>
</protein>
<dbReference type="InParanoid" id="Q7UYE8"/>
<sequence>MVADWVSDVILIVSHCVNSCLGQIVLVRQTSGNHSPPDFVAKQNGKTRIISTFAKDISSASGDGSESHRIPCPHGPNSRHQGSRKNFECRHIERVDINTYIRVSRSRLPPRRPAISGSSKSV</sequence>
<dbReference type="KEGG" id="rba:RB671"/>
<gene>
    <name evidence="2" type="ordered locus">RB671</name>
</gene>